<sequence length="82" mass="8395">MNAPGPHVKAANQEFLLAAKEGPGSCCMGRSELKMPAAGSREARNGGVRSSTAGREGGDNKRKARGEEEADGGPETPATQEA</sequence>
<feature type="compositionally biased region" description="Basic and acidic residues" evidence="1">
    <location>
        <begin position="56"/>
        <end position="67"/>
    </location>
</feature>
<feature type="region of interest" description="Disordered" evidence="1">
    <location>
        <begin position="23"/>
        <end position="82"/>
    </location>
</feature>
<keyword evidence="3" id="KW-1185">Reference proteome</keyword>
<comment type="caution">
    <text evidence="2">The sequence shown here is derived from an EMBL/GenBank/DDBJ whole genome shotgun (WGS) entry which is preliminary data.</text>
</comment>
<dbReference type="AlphaFoldDB" id="A0AAV7WA04"/>
<accession>A0AAV7WA04</accession>
<dbReference type="EMBL" id="JANPWB010000002">
    <property type="protein sequence ID" value="KAJ1209416.1"/>
    <property type="molecule type" value="Genomic_DNA"/>
</dbReference>
<organism evidence="2 3">
    <name type="scientific">Pleurodeles waltl</name>
    <name type="common">Iberian ribbed newt</name>
    <dbReference type="NCBI Taxonomy" id="8319"/>
    <lineage>
        <taxon>Eukaryota</taxon>
        <taxon>Metazoa</taxon>
        <taxon>Chordata</taxon>
        <taxon>Craniata</taxon>
        <taxon>Vertebrata</taxon>
        <taxon>Euteleostomi</taxon>
        <taxon>Amphibia</taxon>
        <taxon>Batrachia</taxon>
        <taxon>Caudata</taxon>
        <taxon>Salamandroidea</taxon>
        <taxon>Salamandridae</taxon>
        <taxon>Pleurodelinae</taxon>
        <taxon>Pleurodeles</taxon>
    </lineage>
</organism>
<protein>
    <submittedName>
        <fullName evidence="2">Uncharacterized protein</fullName>
    </submittedName>
</protein>
<gene>
    <name evidence="2" type="ORF">NDU88_004794</name>
</gene>
<proteinExistence type="predicted"/>
<name>A0AAV7WA04_PLEWA</name>
<evidence type="ECO:0000313" key="2">
    <source>
        <dbReference type="EMBL" id="KAJ1209416.1"/>
    </source>
</evidence>
<evidence type="ECO:0000256" key="1">
    <source>
        <dbReference type="SAM" id="MobiDB-lite"/>
    </source>
</evidence>
<evidence type="ECO:0000313" key="3">
    <source>
        <dbReference type="Proteomes" id="UP001066276"/>
    </source>
</evidence>
<dbReference type="Proteomes" id="UP001066276">
    <property type="component" value="Chromosome 1_2"/>
</dbReference>
<reference evidence="2" key="1">
    <citation type="journal article" date="2022" name="bioRxiv">
        <title>Sequencing and chromosome-scale assembly of the giantPleurodeles waltlgenome.</title>
        <authorList>
            <person name="Brown T."/>
            <person name="Elewa A."/>
            <person name="Iarovenko S."/>
            <person name="Subramanian E."/>
            <person name="Araus A.J."/>
            <person name="Petzold A."/>
            <person name="Susuki M."/>
            <person name="Suzuki K.-i.T."/>
            <person name="Hayashi T."/>
            <person name="Toyoda A."/>
            <person name="Oliveira C."/>
            <person name="Osipova E."/>
            <person name="Leigh N.D."/>
            <person name="Simon A."/>
            <person name="Yun M.H."/>
        </authorList>
    </citation>
    <scope>NUCLEOTIDE SEQUENCE</scope>
    <source>
        <strain evidence="2">20211129_DDA</strain>
        <tissue evidence="2">Liver</tissue>
    </source>
</reference>